<organism evidence="8 9">
    <name type="scientific">Winogradskyella litoriviva</name>
    <dbReference type="NCBI Taxonomy" id="1220182"/>
    <lineage>
        <taxon>Bacteria</taxon>
        <taxon>Pseudomonadati</taxon>
        <taxon>Bacteroidota</taxon>
        <taxon>Flavobacteriia</taxon>
        <taxon>Flavobacteriales</taxon>
        <taxon>Flavobacteriaceae</taxon>
        <taxon>Winogradskyella</taxon>
    </lineage>
</organism>
<protein>
    <submittedName>
        <fullName evidence="8">Lipopolysaccharide biosynthesis protein</fullName>
    </submittedName>
</protein>
<feature type="transmembrane region" description="Helical" evidence="7">
    <location>
        <begin position="362"/>
        <end position="381"/>
    </location>
</feature>
<evidence type="ECO:0000313" key="8">
    <source>
        <dbReference type="EMBL" id="NRD23523.1"/>
    </source>
</evidence>
<keyword evidence="9" id="KW-1185">Reference proteome</keyword>
<dbReference type="PANTHER" id="PTHR30250">
    <property type="entry name" value="PST FAMILY PREDICTED COLANIC ACID TRANSPORTER"/>
    <property type="match status" value="1"/>
</dbReference>
<feature type="transmembrane region" description="Helical" evidence="7">
    <location>
        <begin position="48"/>
        <end position="71"/>
    </location>
</feature>
<feature type="transmembrane region" description="Helical" evidence="7">
    <location>
        <begin position="121"/>
        <end position="139"/>
    </location>
</feature>
<comment type="subcellular location">
    <subcellularLocation>
        <location evidence="1">Cell membrane</location>
        <topology evidence="1">Multi-pass membrane protein</topology>
    </subcellularLocation>
</comment>
<gene>
    <name evidence="8" type="ORF">HNV10_09750</name>
</gene>
<feature type="transmembrane region" description="Helical" evidence="7">
    <location>
        <begin position="417"/>
        <end position="439"/>
    </location>
</feature>
<comment type="similarity">
    <text evidence="2">Belongs to the polysaccharide synthase family.</text>
</comment>
<evidence type="ECO:0000256" key="5">
    <source>
        <dbReference type="ARBA" id="ARBA00022989"/>
    </source>
</evidence>
<evidence type="ECO:0000256" key="7">
    <source>
        <dbReference type="SAM" id="Phobius"/>
    </source>
</evidence>
<keyword evidence="6 7" id="KW-0472">Membrane</keyword>
<name>A0ABX2E551_9FLAO</name>
<dbReference type="PANTHER" id="PTHR30250:SF10">
    <property type="entry name" value="LIPOPOLYSACCHARIDE BIOSYNTHESIS PROTEIN WZXC"/>
    <property type="match status" value="1"/>
</dbReference>
<feature type="transmembrane region" description="Helical" evidence="7">
    <location>
        <begin position="445"/>
        <end position="464"/>
    </location>
</feature>
<evidence type="ECO:0000256" key="3">
    <source>
        <dbReference type="ARBA" id="ARBA00022475"/>
    </source>
</evidence>
<feature type="transmembrane region" description="Helical" evidence="7">
    <location>
        <begin position="288"/>
        <end position="311"/>
    </location>
</feature>
<dbReference type="InterPro" id="IPR050833">
    <property type="entry name" value="Poly_Biosynth_Transport"/>
</dbReference>
<keyword evidence="4 7" id="KW-0812">Transmembrane</keyword>
<dbReference type="CDD" id="cd13127">
    <property type="entry name" value="MATE_tuaB_like"/>
    <property type="match status" value="1"/>
</dbReference>
<evidence type="ECO:0000256" key="1">
    <source>
        <dbReference type="ARBA" id="ARBA00004651"/>
    </source>
</evidence>
<feature type="transmembrane region" description="Helical" evidence="7">
    <location>
        <begin position="83"/>
        <end position="109"/>
    </location>
</feature>
<sequence length="502" mass="57087">MNNNISKTKSGITGLIWMFFGNIFNTVIQLLIIAVLSRLLTPAEFGVMSIILIFVNFSDIFTQMGIGSAIVQLEKLTKKHISLSFAISFILGSIIGTLFYFIAPLIAIFFNLENLDEPIQFFSFFFPLKSFTGVAFSILQRELKFSIIVKCRSISYFLGYGLVSIILAYMGMGLWALIYGQLAMLLINFILVMFLVKPSFTLIANKKTYKDILVFGSGFTLDSSFNFIAENSDNIIVGKFLGEASLGVYSKAFQFLSIPASFFGQLYDKVLFPVLSSIQNDVKKLTSFYFFSISFCLIILLPVSVFLMFNAELLVNVLLGNQWTSVILPFQILIIGFCFRFGTRINKSFLKSLGYVYKSAKYQIIFAAIMAISTYVGLNFWELNGVALGVLFATVINYIQVSYRIHKILKFKFIDFLNLHFRMFIIFSPIILIILIFLLSDYYSMIFALIFSAIVILPLFIIAIRHKKSIYYNKHNLDMLKQIIENLPNGAKKIARKIKLIK</sequence>
<evidence type="ECO:0000256" key="2">
    <source>
        <dbReference type="ARBA" id="ARBA00007430"/>
    </source>
</evidence>
<dbReference type="EMBL" id="JABRWQ010000004">
    <property type="protein sequence ID" value="NRD23523.1"/>
    <property type="molecule type" value="Genomic_DNA"/>
</dbReference>
<dbReference type="RefSeq" id="WP_173301164.1">
    <property type="nucleotide sequence ID" value="NZ_JABRWQ010000004.1"/>
</dbReference>
<feature type="transmembrane region" description="Helical" evidence="7">
    <location>
        <begin position="12"/>
        <end position="36"/>
    </location>
</feature>
<feature type="transmembrane region" description="Helical" evidence="7">
    <location>
        <begin position="151"/>
        <end position="170"/>
    </location>
</feature>
<feature type="transmembrane region" description="Helical" evidence="7">
    <location>
        <begin position="176"/>
        <end position="196"/>
    </location>
</feature>
<proteinExistence type="inferred from homology"/>
<keyword evidence="5 7" id="KW-1133">Transmembrane helix</keyword>
<evidence type="ECO:0000256" key="4">
    <source>
        <dbReference type="ARBA" id="ARBA00022692"/>
    </source>
</evidence>
<feature type="transmembrane region" description="Helical" evidence="7">
    <location>
        <begin position="387"/>
        <end position="405"/>
    </location>
</feature>
<evidence type="ECO:0000313" key="9">
    <source>
        <dbReference type="Proteomes" id="UP000805085"/>
    </source>
</evidence>
<feature type="transmembrane region" description="Helical" evidence="7">
    <location>
        <begin position="323"/>
        <end position="341"/>
    </location>
</feature>
<comment type="caution">
    <text evidence="8">The sequence shown here is derived from an EMBL/GenBank/DDBJ whole genome shotgun (WGS) entry which is preliminary data.</text>
</comment>
<dbReference type="Pfam" id="PF13440">
    <property type="entry name" value="Polysacc_synt_3"/>
    <property type="match status" value="1"/>
</dbReference>
<keyword evidence="3" id="KW-1003">Cell membrane</keyword>
<dbReference type="Proteomes" id="UP000805085">
    <property type="component" value="Unassembled WGS sequence"/>
</dbReference>
<evidence type="ECO:0000256" key="6">
    <source>
        <dbReference type="ARBA" id="ARBA00023136"/>
    </source>
</evidence>
<reference evidence="8 9" key="1">
    <citation type="journal article" date="2015" name="Int. J. Syst. Evol. Microbiol.">
        <title>Winogradskyella litoriviva sp. nov., isolated from coastal seawater.</title>
        <authorList>
            <person name="Nedashkovskaya O.I."/>
            <person name="Kukhlevskiy A.D."/>
            <person name="Zhukova N.V."/>
            <person name="Kim S.J."/>
            <person name="Rhee S.K."/>
            <person name="Mikhailov V.V."/>
        </authorList>
    </citation>
    <scope>NUCLEOTIDE SEQUENCE [LARGE SCALE GENOMIC DNA]</scope>
    <source>
        <strain evidence="8 9">KMM6491</strain>
    </source>
</reference>
<accession>A0ABX2E551</accession>